<comment type="subcellular location">
    <subcellularLocation>
        <location evidence="1">Membrane</location>
        <topology evidence="1">Single-pass membrane protein</topology>
    </subcellularLocation>
</comment>
<dbReference type="InterPro" id="IPR026057">
    <property type="entry name" value="TBL_C"/>
</dbReference>
<proteinExistence type="inferred from homology"/>
<protein>
    <submittedName>
        <fullName evidence="9">Pmr5/Cas1p GDSL/SGNH-like acyl-esterase family protein</fullName>
    </submittedName>
    <submittedName>
        <fullName evidence="10">Putative PMR5 domain, PC-Esterase</fullName>
    </submittedName>
</protein>
<gene>
    <name evidence="11" type="primary">11422317</name>
    <name evidence="9" type="ordered locus">MTR_3g021060</name>
    <name evidence="10" type="ORF">MtrunA17_Chr3g0085071</name>
</gene>
<dbReference type="InterPro" id="IPR029962">
    <property type="entry name" value="TBL"/>
</dbReference>
<dbReference type="OrthoDB" id="630188at2759"/>
<evidence type="ECO:0000256" key="2">
    <source>
        <dbReference type="ARBA" id="ARBA00007727"/>
    </source>
</evidence>
<keyword evidence="3" id="KW-0812">Transmembrane</keyword>
<keyword evidence="4" id="KW-0735">Signal-anchor</keyword>
<reference evidence="10" key="5">
    <citation type="journal article" date="2018" name="Nat. Plants">
        <title>Whole-genome landscape of Medicago truncatula symbiotic genes.</title>
        <authorList>
            <person name="Pecrix Y."/>
            <person name="Gamas P."/>
            <person name="Carrere S."/>
        </authorList>
    </citation>
    <scope>NUCLEOTIDE SEQUENCE</scope>
    <source>
        <tissue evidence="10">Leaves</tissue>
    </source>
</reference>
<dbReference type="EMBL" id="CM001219">
    <property type="protein sequence ID" value="AES69049.1"/>
    <property type="molecule type" value="Genomic_DNA"/>
</dbReference>
<evidence type="ECO:0000313" key="12">
    <source>
        <dbReference type="Proteomes" id="UP000002051"/>
    </source>
</evidence>
<reference evidence="13" key="4">
    <citation type="journal article" date="2018" name="Nat. Plants">
        <title>Whole-genome landscape of Medicago truncatula symbiotic genes.</title>
        <authorList>
            <person name="Pecrix Y."/>
            <person name="Staton S.E."/>
            <person name="Sallet E."/>
            <person name="Lelandais-Briere C."/>
            <person name="Moreau S."/>
            <person name="Carrere S."/>
            <person name="Blein T."/>
            <person name="Jardinaud M.F."/>
            <person name="Latrasse D."/>
            <person name="Zouine M."/>
            <person name="Zahm M."/>
            <person name="Kreplak J."/>
            <person name="Mayjonade B."/>
            <person name="Satge C."/>
            <person name="Perez M."/>
            <person name="Cauet S."/>
            <person name="Marande W."/>
            <person name="Chantry-Darmon C."/>
            <person name="Lopez-Roques C."/>
            <person name="Bouchez O."/>
            <person name="Berard A."/>
            <person name="Debelle F."/>
            <person name="Munos S."/>
            <person name="Bendahmane A."/>
            <person name="Berges H."/>
            <person name="Niebel A."/>
            <person name="Buitink J."/>
            <person name="Frugier F."/>
            <person name="Benhamed M."/>
            <person name="Crespi M."/>
            <person name="Gouzy J."/>
            <person name="Gamas P."/>
        </authorList>
    </citation>
    <scope>NUCLEOTIDE SEQUENCE [LARGE SCALE GENOMIC DNA]</scope>
    <source>
        <strain evidence="13">cv. Jemalong A17</strain>
    </source>
</reference>
<dbReference type="AlphaFoldDB" id="G7IWA6"/>
<evidence type="ECO:0000313" key="13">
    <source>
        <dbReference type="Proteomes" id="UP000265566"/>
    </source>
</evidence>
<accession>G7IWA6</accession>
<organism evidence="9 12">
    <name type="scientific">Medicago truncatula</name>
    <name type="common">Barrel medic</name>
    <name type="synonym">Medicago tribuloides</name>
    <dbReference type="NCBI Taxonomy" id="3880"/>
    <lineage>
        <taxon>Eukaryota</taxon>
        <taxon>Viridiplantae</taxon>
        <taxon>Streptophyta</taxon>
        <taxon>Embryophyta</taxon>
        <taxon>Tracheophyta</taxon>
        <taxon>Spermatophyta</taxon>
        <taxon>Magnoliopsida</taxon>
        <taxon>eudicotyledons</taxon>
        <taxon>Gunneridae</taxon>
        <taxon>Pentapetalae</taxon>
        <taxon>rosids</taxon>
        <taxon>fabids</taxon>
        <taxon>Fabales</taxon>
        <taxon>Fabaceae</taxon>
        <taxon>Papilionoideae</taxon>
        <taxon>50 kb inversion clade</taxon>
        <taxon>NPAAA clade</taxon>
        <taxon>Hologalegina</taxon>
        <taxon>IRL clade</taxon>
        <taxon>Trifolieae</taxon>
        <taxon>Medicago</taxon>
    </lineage>
</organism>
<dbReference type="GO" id="GO:0016020">
    <property type="term" value="C:membrane"/>
    <property type="evidence" value="ECO:0007669"/>
    <property type="project" value="UniProtKB-SubCell"/>
</dbReference>
<dbReference type="PANTHER" id="PTHR32285:SF36">
    <property type="entry name" value="PROTEIN TRICHOME BIREFRINGENCE-LIKE 38"/>
    <property type="match status" value="1"/>
</dbReference>
<dbReference type="Gramene" id="rna13808">
    <property type="protein sequence ID" value="RHN65912.1"/>
    <property type="gene ID" value="gene13808"/>
</dbReference>
<reference evidence="11" key="3">
    <citation type="submission" date="2015-04" db="UniProtKB">
        <authorList>
            <consortium name="EnsemblPlants"/>
        </authorList>
    </citation>
    <scope>IDENTIFICATION</scope>
    <source>
        <strain evidence="11">cv. Jemalong A17</strain>
    </source>
</reference>
<evidence type="ECO:0000256" key="5">
    <source>
        <dbReference type="ARBA" id="ARBA00022989"/>
    </source>
</evidence>
<dbReference type="KEGG" id="mtr:11422317"/>
<dbReference type="EnsemblPlants" id="AES69049">
    <property type="protein sequence ID" value="AES69049"/>
    <property type="gene ID" value="MTR_3g021060"/>
</dbReference>
<dbReference type="Proteomes" id="UP000002051">
    <property type="component" value="Chromosome 3"/>
</dbReference>
<evidence type="ECO:0000313" key="10">
    <source>
        <dbReference type="EMBL" id="RHN65912.1"/>
    </source>
</evidence>
<dbReference type="EMBL" id="PSQE01000003">
    <property type="protein sequence ID" value="RHN65912.1"/>
    <property type="molecule type" value="Genomic_DNA"/>
</dbReference>
<evidence type="ECO:0000256" key="1">
    <source>
        <dbReference type="ARBA" id="ARBA00004167"/>
    </source>
</evidence>
<dbReference type="Proteomes" id="UP000265566">
    <property type="component" value="Chromosome 3"/>
</dbReference>
<reference evidence="9 12" key="1">
    <citation type="journal article" date="2011" name="Nature">
        <title>The Medicago genome provides insight into the evolution of rhizobial symbioses.</title>
        <authorList>
            <person name="Young N.D."/>
            <person name="Debelle F."/>
            <person name="Oldroyd G.E."/>
            <person name="Geurts R."/>
            <person name="Cannon S.B."/>
            <person name="Udvardi M.K."/>
            <person name="Benedito V.A."/>
            <person name="Mayer K.F."/>
            <person name="Gouzy J."/>
            <person name="Schoof H."/>
            <person name="Van de Peer Y."/>
            <person name="Proost S."/>
            <person name="Cook D.R."/>
            <person name="Meyers B.C."/>
            <person name="Spannagl M."/>
            <person name="Cheung F."/>
            <person name="De Mita S."/>
            <person name="Krishnakumar V."/>
            <person name="Gundlach H."/>
            <person name="Zhou S."/>
            <person name="Mudge J."/>
            <person name="Bharti A.K."/>
            <person name="Murray J.D."/>
            <person name="Naoumkina M.A."/>
            <person name="Rosen B."/>
            <person name="Silverstein K.A."/>
            <person name="Tang H."/>
            <person name="Rombauts S."/>
            <person name="Zhao P.X."/>
            <person name="Zhou P."/>
            <person name="Barbe V."/>
            <person name="Bardou P."/>
            <person name="Bechner M."/>
            <person name="Bellec A."/>
            <person name="Berger A."/>
            <person name="Berges H."/>
            <person name="Bidwell S."/>
            <person name="Bisseling T."/>
            <person name="Choisne N."/>
            <person name="Couloux A."/>
            <person name="Denny R."/>
            <person name="Deshpande S."/>
            <person name="Dai X."/>
            <person name="Doyle J.J."/>
            <person name="Dudez A.M."/>
            <person name="Farmer A.D."/>
            <person name="Fouteau S."/>
            <person name="Franken C."/>
            <person name="Gibelin C."/>
            <person name="Gish J."/>
            <person name="Goldstein S."/>
            <person name="Gonzalez A.J."/>
            <person name="Green P.J."/>
            <person name="Hallab A."/>
            <person name="Hartog M."/>
            <person name="Hua A."/>
            <person name="Humphray S.J."/>
            <person name="Jeong D.H."/>
            <person name="Jing Y."/>
            <person name="Jocker A."/>
            <person name="Kenton S.M."/>
            <person name="Kim D.J."/>
            <person name="Klee K."/>
            <person name="Lai H."/>
            <person name="Lang C."/>
            <person name="Lin S."/>
            <person name="Macmil S.L."/>
            <person name="Magdelenat G."/>
            <person name="Matthews L."/>
            <person name="McCorrison J."/>
            <person name="Monaghan E.L."/>
            <person name="Mun J.H."/>
            <person name="Najar F.Z."/>
            <person name="Nicholson C."/>
            <person name="Noirot C."/>
            <person name="O'Bleness M."/>
            <person name="Paule C.R."/>
            <person name="Poulain J."/>
            <person name="Prion F."/>
            <person name="Qin B."/>
            <person name="Qu C."/>
            <person name="Retzel E.F."/>
            <person name="Riddle C."/>
            <person name="Sallet E."/>
            <person name="Samain S."/>
            <person name="Samson N."/>
            <person name="Sanders I."/>
            <person name="Saurat O."/>
            <person name="Scarpelli C."/>
            <person name="Schiex T."/>
            <person name="Segurens B."/>
            <person name="Severin A.J."/>
            <person name="Sherrier D.J."/>
            <person name="Shi R."/>
            <person name="Sims S."/>
            <person name="Singer S.R."/>
            <person name="Sinharoy S."/>
            <person name="Sterck L."/>
            <person name="Viollet A."/>
            <person name="Wang B.B."/>
            <person name="Wang K."/>
            <person name="Wang M."/>
            <person name="Wang X."/>
            <person name="Warfsmann J."/>
            <person name="Weissenbach J."/>
            <person name="White D.D."/>
            <person name="White J.D."/>
            <person name="Wiley G.B."/>
            <person name="Wincker P."/>
            <person name="Xing Y."/>
            <person name="Yang L."/>
            <person name="Yao Z."/>
            <person name="Ying F."/>
            <person name="Zhai J."/>
            <person name="Zhou L."/>
            <person name="Zuber A."/>
            <person name="Denarie J."/>
            <person name="Dixon R.A."/>
            <person name="May G.D."/>
            <person name="Schwartz D.C."/>
            <person name="Rogers J."/>
            <person name="Quetier F."/>
            <person name="Town C.D."/>
            <person name="Roe B.A."/>
        </authorList>
    </citation>
    <scope>NUCLEOTIDE SEQUENCE [LARGE SCALE GENOMIC DNA]</scope>
    <source>
        <strain evidence="9">A17</strain>
        <strain evidence="11 12">cv. Jemalong A17</strain>
    </source>
</reference>
<sequence>MSKPQRDRESKMGFEMRVYGWIAIAISIAICLCPCLSLEETNGERCNLYEGTWVYDESYPLYDSSTCPHIRLEYDCLKYGRVDKEYLKYRWKPSTCDLPRFDGQSFLTKLKGKQIMFIGDSVSLNQWQSLICLLHSAVPKANIIQQGGDPITNYTFKDYGVSVIVYHSTYLVDIEGEKIGRVLKLDSIKSGNLWKQMDVLVFNTWLWWYRSGPRQPWDYIQIGDKIVKDMDRMEAFRTGLTTWANWVNKEVDTSKTKVLFQGISPMHYNGTQWNEPGVTNCAKETTPIDGTSSSQGLPPASYVLQSVLQKVTKPIEFLNITALSELRKDGHPSSHNGFHGMDCTHWCVAGVPDTWNELLYASISE</sequence>
<dbReference type="eggNOG" id="ENOG502QQHY">
    <property type="taxonomic scope" value="Eukaryota"/>
</dbReference>
<feature type="domain" description="Trichome birefringence-like N-terminal" evidence="8">
    <location>
        <begin position="44"/>
        <end position="97"/>
    </location>
</feature>
<dbReference type="Pfam" id="PF14416">
    <property type="entry name" value="PMR5N"/>
    <property type="match status" value="1"/>
</dbReference>
<evidence type="ECO:0000259" key="8">
    <source>
        <dbReference type="Pfam" id="PF14416"/>
    </source>
</evidence>
<keyword evidence="12" id="KW-1185">Reference proteome</keyword>
<reference evidence="9 12" key="2">
    <citation type="journal article" date="2014" name="BMC Genomics">
        <title>An improved genome release (version Mt4.0) for the model legume Medicago truncatula.</title>
        <authorList>
            <person name="Tang H."/>
            <person name="Krishnakumar V."/>
            <person name="Bidwell S."/>
            <person name="Rosen B."/>
            <person name="Chan A."/>
            <person name="Zhou S."/>
            <person name="Gentzbittel L."/>
            <person name="Childs K.L."/>
            <person name="Yandell M."/>
            <person name="Gundlach H."/>
            <person name="Mayer K.F."/>
            <person name="Schwartz D.C."/>
            <person name="Town C.D."/>
        </authorList>
    </citation>
    <scope>GENOME REANNOTATION</scope>
    <source>
        <strain evidence="11 12">cv. Jemalong A17</strain>
    </source>
</reference>
<dbReference type="OMA" id="WCVAGLT"/>
<comment type="similarity">
    <text evidence="2">Belongs to the PC-esterase family. TBL subfamily.</text>
</comment>
<dbReference type="InterPro" id="IPR025846">
    <property type="entry name" value="TBL_N"/>
</dbReference>
<keyword evidence="5" id="KW-1133">Transmembrane helix</keyword>
<dbReference type="PANTHER" id="PTHR32285">
    <property type="entry name" value="PROTEIN TRICHOME BIREFRINGENCE-LIKE 9-RELATED"/>
    <property type="match status" value="1"/>
</dbReference>
<dbReference type="PaxDb" id="3880-AES69049"/>
<name>G7IWA6_MEDTR</name>
<evidence type="ECO:0000256" key="4">
    <source>
        <dbReference type="ARBA" id="ARBA00022968"/>
    </source>
</evidence>
<evidence type="ECO:0000313" key="9">
    <source>
        <dbReference type="EMBL" id="AES69049.1"/>
    </source>
</evidence>
<dbReference type="GO" id="GO:0005794">
    <property type="term" value="C:Golgi apparatus"/>
    <property type="evidence" value="ECO:0000318"/>
    <property type="project" value="GO_Central"/>
</dbReference>
<evidence type="ECO:0000256" key="3">
    <source>
        <dbReference type="ARBA" id="ARBA00022692"/>
    </source>
</evidence>
<evidence type="ECO:0000259" key="7">
    <source>
        <dbReference type="Pfam" id="PF13839"/>
    </source>
</evidence>
<dbReference type="Pfam" id="PF13839">
    <property type="entry name" value="PC-Esterase"/>
    <property type="match status" value="1"/>
</dbReference>
<feature type="domain" description="Trichome birefringence-like C-terminal" evidence="7">
    <location>
        <begin position="98"/>
        <end position="361"/>
    </location>
</feature>
<evidence type="ECO:0000256" key="6">
    <source>
        <dbReference type="ARBA" id="ARBA00023136"/>
    </source>
</evidence>
<evidence type="ECO:0000313" key="11">
    <source>
        <dbReference type="EnsemblPlants" id="AES69049"/>
    </source>
</evidence>
<dbReference type="GO" id="GO:0016413">
    <property type="term" value="F:O-acetyltransferase activity"/>
    <property type="evidence" value="ECO:0000318"/>
    <property type="project" value="GO_Central"/>
</dbReference>
<dbReference type="HOGENOM" id="CLU_020953_3_0_1"/>
<keyword evidence="6" id="KW-0472">Membrane</keyword>